<accession>J9FGH9</accession>
<organism evidence="1">
    <name type="scientific">gut metagenome</name>
    <dbReference type="NCBI Taxonomy" id="749906"/>
    <lineage>
        <taxon>unclassified sequences</taxon>
        <taxon>metagenomes</taxon>
        <taxon>organismal metagenomes</taxon>
    </lineage>
</organism>
<gene>
    <name evidence="1" type="ORF">EVA_17872</name>
</gene>
<feature type="non-terminal residue" evidence="1">
    <location>
        <position position="1"/>
    </location>
</feature>
<proteinExistence type="predicted"/>
<dbReference type="EMBL" id="AMCI01006622">
    <property type="protein sequence ID" value="EJW94021.1"/>
    <property type="molecule type" value="Genomic_DNA"/>
</dbReference>
<evidence type="ECO:0000313" key="1">
    <source>
        <dbReference type="EMBL" id="EJW94021.1"/>
    </source>
</evidence>
<comment type="caution">
    <text evidence="1">The sequence shown here is derived from an EMBL/GenBank/DDBJ whole genome shotgun (WGS) entry which is preliminary data.</text>
</comment>
<reference evidence="1" key="1">
    <citation type="journal article" date="2012" name="PLoS ONE">
        <title>Gene sets for utilization of primary and secondary nutrition supplies in the distal gut of endangered iberian lynx.</title>
        <authorList>
            <person name="Alcaide M."/>
            <person name="Messina E."/>
            <person name="Richter M."/>
            <person name="Bargiela R."/>
            <person name="Peplies J."/>
            <person name="Huws S.A."/>
            <person name="Newbold C.J."/>
            <person name="Golyshin P.N."/>
            <person name="Simon M.A."/>
            <person name="Lopez G."/>
            <person name="Yakimov M.M."/>
            <person name="Ferrer M."/>
        </authorList>
    </citation>
    <scope>NUCLEOTIDE SEQUENCE</scope>
</reference>
<sequence>NELRIQAALQWQEPGYTKEMGTLIYTFAVQPDNPYCRYRLVSLDGENVPFYKA</sequence>
<name>J9FGH9_9ZZZZ</name>
<dbReference type="AlphaFoldDB" id="J9FGH9"/>
<protein>
    <submittedName>
        <fullName evidence="1">Uncharacterized protein</fullName>
    </submittedName>
</protein>